<evidence type="ECO:0000313" key="3">
    <source>
        <dbReference type="EMBL" id="KUN20318.1"/>
    </source>
</evidence>
<accession>A0A101PZ44</accession>
<comment type="caution">
    <text evidence="3">The sequence shown here is derived from an EMBL/GenBank/DDBJ whole genome shotgun (WGS) entry which is preliminary data.</text>
</comment>
<dbReference type="InterPro" id="IPR012223">
    <property type="entry name" value="TEII"/>
</dbReference>
<dbReference type="InterPro" id="IPR029058">
    <property type="entry name" value="AB_hydrolase_fold"/>
</dbReference>
<feature type="domain" description="Thioesterase" evidence="2">
    <location>
        <begin position="20"/>
        <end position="246"/>
    </location>
</feature>
<dbReference type="PANTHER" id="PTHR11487:SF0">
    <property type="entry name" value="S-ACYL FATTY ACID SYNTHASE THIOESTERASE, MEDIUM CHAIN"/>
    <property type="match status" value="1"/>
</dbReference>
<dbReference type="EMBL" id="LMWP01000035">
    <property type="protein sequence ID" value="KUN20318.1"/>
    <property type="molecule type" value="Genomic_DNA"/>
</dbReference>
<comment type="similarity">
    <text evidence="1">Belongs to the thioesterase family.</text>
</comment>
<dbReference type="RefSeq" id="WP_059265167.1">
    <property type="nucleotide sequence ID" value="NZ_KQ948362.1"/>
</dbReference>
<dbReference type="GO" id="GO:0008610">
    <property type="term" value="P:lipid biosynthetic process"/>
    <property type="evidence" value="ECO:0007669"/>
    <property type="project" value="TreeGrafter"/>
</dbReference>
<protein>
    <submittedName>
        <fullName evidence="3">Thioesterase</fullName>
    </submittedName>
</protein>
<evidence type="ECO:0000313" key="4">
    <source>
        <dbReference type="Proteomes" id="UP000053398"/>
    </source>
</evidence>
<organism evidence="3 4">
    <name type="scientific">Streptomyces corchorusii</name>
    <name type="common">Streptomyces chibaensis</name>
    <dbReference type="NCBI Taxonomy" id="1903"/>
    <lineage>
        <taxon>Bacteria</taxon>
        <taxon>Bacillati</taxon>
        <taxon>Actinomycetota</taxon>
        <taxon>Actinomycetes</taxon>
        <taxon>Kitasatosporales</taxon>
        <taxon>Streptomycetaceae</taxon>
        <taxon>Streptomyces</taxon>
    </lineage>
</organism>
<proteinExistence type="inferred from homology"/>
<dbReference type="SUPFAM" id="SSF53474">
    <property type="entry name" value="alpha/beta-Hydrolases"/>
    <property type="match status" value="1"/>
</dbReference>
<dbReference type="PANTHER" id="PTHR11487">
    <property type="entry name" value="THIOESTERASE"/>
    <property type="match status" value="1"/>
</dbReference>
<dbReference type="InterPro" id="IPR001031">
    <property type="entry name" value="Thioesterase"/>
</dbReference>
<name>A0A101PZ44_STRCK</name>
<dbReference type="Pfam" id="PF00975">
    <property type="entry name" value="Thioesterase"/>
    <property type="match status" value="1"/>
</dbReference>
<evidence type="ECO:0000259" key="2">
    <source>
        <dbReference type="Pfam" id="PF00975"/>
    </source>
</evidence>
<dbReference type="Proteomes" id="UP000053398">
    <property type="component" value="Unassembled WGS sequence"/>
</dbReference>
<dbReference type="AlphaFoldDB" id="A0A101PZ44"/>
<gene>
    <name evidence="3" type="ORF">AQJ11_29405</name>
</gene>
<reference evidence="3 4" key="1">
    <citation type="submission" date="2015-10" db="EMBL/GenBank/DDBJ databases">
        <title>Draft genome sequence of Streptomyces corchorusii DSM 40340, type strain for the species Streptomyces corchorusii.</title>
        <authorList>
            <person name="Ruckert C."/>
            <person name="Winkler A."/>
            <person name="Kalinowski J."/>
            <person name="Kampfer P."/>
            <person name="Glaeser S."/>
        </authorList>
    </citation>
    <scope>NUCLEOTIDE SEQUENCE [LARGE SCALE GENOMIC DNA]</scope>
    <source>
        <strain evidence="3 4">DSM 40340</strain>
    </source>
</reference>
<dbReference type="Gene3D" id="3.40.50.1820">
    <property type="entry name" value="alpha/beta hydrolase"/>
    <property type="match status" value="1"/>
</dbReference>
<sequence length="275" mass="30338">MTDRQPRTRRQEGPADARIRLFCFPHAGAGSGAYRAWLTALAPDVDVHPMALPGRDGRYTEPPRSSVTALARGCADDVAEVLDHTADDRPYALFGHSLGAITAYETARLLLRRGRPPAMLVVSGSEPPHRLTPPARPCHGLPDDAFLAEVIRLGGTSPEIREEPELLRLMLPALRADFAAAETYRHRPGGLPLPVPIAVYAGAEDMTLVPRRLDDWGQLTRVPVVRHRRFPGGHFYLDTDRPLVLQALRHDLMQAATPYHAPPRTPTAHLSRRSL</sequence>
<keyword evidence="4" id="KW-1185">Reference proteome</keyword>
<evidence type="ECO:0000256" key="1">
    <source>
        <dbReference type="ARBA" id="ARBA00007169"/>
    </source>
</evidence>